<gene>
    <name evidence="2" type="ORF">PHLCEN_2v2922</name>
</gene>
<evidence type="ECO:0000313" key="3">
    <source>
        <dbReference type="Proteomes" id="UP000186601"/>
    </source>
</evidence>
<feature type="region of interest" description="Disordered" evidence="1">
    <location>
        <begin position="301"/>
        <end position="320"/>
    </location>
</feature>
<reference evidence="2 3" key="1">
    <citation type="submission" date="2018-02" db="EMBL/GenBank/DDBJ databases">
        <title>Genome sequence of the basidiomycete white-rot fungus Phlebia centrifuga.</title>
        <authorList>
            <person name="Granchi Z."/>
            <person name="Peng M."/>
            <person name="de Vries R.P."/>
            <person name="Hilden K."/>
            <person name="Makela M.R."/>
            <person name="Grigoriev I."/>
            <person name="Riley R."/>
        </authorList>
    </citation>
    <scope>NUCLEOTIDE SEQUENCE [LARGE SCALE GENOMIC DNA]</scope>
    <source>
        <strain evidence="2 3">FBCC195</strain>
    </source>
</reference>
<proteinExistence type="predicted"/>
<evidence type="ECO:0000256" key="1">
    <source>
        <dbReference type="SAM" id="MobiDB-lite"/>
    </source>
</evidence>
<feature type="region of interest" description="Disordered" evidence="1">
    <location>
        <begin position="119"/>
        <end position="150"/>
    </location>
</feature>
<feature type="compositionally biased region" description="Polar residues" evidence="1">
    <location>
        <begin position="131"/>
        <end position="140"/>
    </location>
</feature>
<protein>
    <submittedName>
        <fullName evidence="2">Uncharacterized protein</fullName>
    </submittedName>
</protein>
<feature type="compositionally biased region" description="Gly residues" evidence="1">
    <location>
        <begin position="301"/>
        <end position="310"/>
    </location>
</feature>
<organism evidence="2 3">
    <name type="scientific">Hermanssonia centrifuga</name>
    <dbReference type="NCBI Taxonomy" id="98765"/>
    <lineage>
        <taxon>Eukaryota</taxon>
        <taxon>Fungi</taxon>
        <taxon>Dikarya</taxon>
        <taxon>Basidiomycota</taxon>
        <taxon>Agaricomycotina</taxon>
        <taxon>Agaricomycetes</taxon>
        <taxon>Polyporales</taxon>
        <taxon>Meruliaceae</taxon>
        <taxon>Hermanssonia</taxon>
    </lineage>
</organism>
<sequence length="988" mass="107020">MSSRIPAPDGTVDDLHYSIVKNSDDGKLFHTQHYIAYREAIILSTASGTYDGPQHIIPILITDGDGAAPCTTIYGENLYFKAGATYSFKARMLKITAKSINVFGEGIVTFDLHGDDGQTSTDAIGPAASGTDGTDNNESATGSQGSVGHTGGNGTAGGSFLLLASSVIGTFNVNLKGGSGSAGSKGGTGGQGGNGCYSKEHYTNTMFSHYKLEDLRSKYRGADGGNGGTGGNGGDGAVGGNFEATILNDCQKLFEVCQDDGSPGGSGEGGDGGAGGKAGEFLLGHTSYSGAIYHRKVANQGGAGGKGSAGSSGKAPDSSQKKKIFTDLVPGSHLPTAFPPDFLQMVCDRLRFEYHILSAATDLSKTSTSPDARATKFLDTLNFLLQTCPAASPAPPDVNPGEGTIATLRSNLRQSILDVKYCINLRIDIWGRRLNSIDTLFFPFYGIKEKLEETRHIEDAYLESKKLSGELNQERFNKANEFAGLVQSEKALDSKISEAALACQQLVEEINQTKSILEYKAHDIEGQLRKAESAVQGHVEWSGFGTLLAIGTVAVAPEAAVFEGALTVLEGADLDFNGITTGGGDNVKKSYVLRKITNVRGDVAEIRDKMKDLFKSMGEGGSEGLEMITVDKDKLTELCDEYLEAIDADGPLRVLFEDLQTQSETFNNLVLSYNEKVVQLHKLISDRNQAKLQQQVLQTASSQEDEDYRKMHLLRYFYSSTYTKHKMALIKQIATAAAGVRALTFTNPDYLASWMNFACFGAVTVDCLVEAWHVLRTSLEDYQLVESMNKTQETSFTARIDAAYPFVVGNLKKNRSFIVDLFPKAAVDAHWISSIWKDVRLQGLQVFLEGAKHRHPSDDAQISMRIRSLDSFRVCDTIDRKHIVCCPEVILPFSYLAKDRTVACKPVNPSSAQFQLDDPKNTEPFRRCLISPYTKWIVEVDEEVDVNDIAGVTMVFNIQGRSTQGKINIMQGGQGFSDRVIEQIKVLV</sequence>
<dbReference type="EMBL" id="MLYV02000256">
    <property type="protein sequence ID" value="PSS29774.1"/>
    <property type="molecule type" value="Genomic_DNA"/>
</dbReference>
<accession>A0A2R6RID7</accession>
<dbReference type="STRING" id="98765.A0A2R6RID7"/>
<name>A0A2R6RID7_9APHY</name>
<evidence type="ECO:0000313" key="2">
    <source>
        <dbReference type="EMBL" id="PSS29774.1"/>
    </source>
</evidence>
<keyword evidence="3" id="KW-1185">Reference proteome</keyword>
<comment type="caution">
    <text evidence="2">The sequence shown here is derived from an EMBL/GenBank/DDBJ whole genome shotgun (WGS) entry which is preliminary data.</text>
</comment>
<dbReference type="Proteomes" id="UP000186601">
    <property type="component" value="Unassembled WGS sequence"/>
</dbReference>
<dbReference type="AlphaFoldDB" id="A0A2R6RID7"/>